<dbReference type="EMBL" id="QQAY01000013">
    <property type="protein sequence ID" value="RDI40018.1"/>
    <property type="molecule type" value="Genomic_DNA"/>
</dbReference>
<dbReference type="Pfam" id="PF00072">
    <property type="entry name" value="Response_reg"/>
    <property type="match status" value="1"/>
</dbReference>
<dbReference type="GO" id="GO:0000156">
    <property type="term" value="F:phosphorelay response regulator activity"/>
    <property type="evidence" value="ECO:0007669"/>
    <property type="project" value="InterPro"/>
</dbReference>
<evidence type="ECO:0000256" key="1">
    <source>
        <dbReference type="PROSITE-ProRule" id="PRU00169"/>
    </source>
</evidence>
<feature type="domain" description="HTH LytTR-type" evidence="3">
    <location>
        <begin position="140"/>
        <end position="243"/>
    </location>
</feature>
<dbReference type="GO" id="GO:0003677">
    <property type="term" value="F:DNA binding"/>
    <property type="evidence" value="ECO:0007669"/>
    <property type="project" value="InterPro"/>
</dbReference>
<dbReference type="Gene3D" id="3.40.50.2300">
    <property type="match status" value="1"/>
</dbReference>
<feature type="domain" description="Response regulatory" evidence="2">
    <location>
        <begin position="5"/>
        <end position="119"/>
    </location>
</feature>
<dbReference type="InterPro" id="IPR001789">
    <property type="entry name" value="Sig_transdc_resp-reg_receiver"/>
</dbReference>
<dbReference type="InterPro" id="IPR007492">
    <property type="entry name" value="LytTR_DNA-bd_dom"/>
</dbReference>
<dbReference type="PROSITE" id="PS50930">
    <property type="entry name" value="HTH_LYTTR"/>
    <property type="match status" value="1"/>
</dbReference>
<reference evidence="4 5" key="1">
    <citation type="submission" date="2018-07" db="EMBL/GenBank/DDBJ databases">
        <title>Genomic Encyclopedia of Type Strains, Phase IV (KMG-IV): sequencing the most valuable type-strain genomes for metagenomic binning, comparative biology and taxonomic classification.</title>
        <authorList>
            <person name="Goeker M."/>
        </authorList>
    </citation>
    <scope>NUCLEOTIDE SEQUENCE [LARGE SCALE GENOMIC DNA]</scope>
    <source>
        <strain evidence="4 5">DSM 25281</strain>
    </source>
</reference>
<dbReference type="OrthoDB" id="3190595at2"/>
<evidence type="ECO:0000259" key="2">
    <source>
        <dbReference type="PROSITE" id="PS50110"/>
    </source>
</evidence>
<dbReference type="InterPro" id="IPR046947">
    <property type="entry name" value="LytR-like"/>
</dbReference>
<dbReference type="Proteomes" id="UP000255326">
    <property type="component" value="Unassembled WGS sequence"/>
</dbReference>
<gene>
    <name evidence="4" type="ORF">DFR59_11341</name>
</gene>
<dbReference type="SMART" id="SM00850">
    <property type="entry name" value="LytTR"/>
    <property type="match status" value="1"/>
</dbReference>
<dbReference type="PANTHER" id="PTHR37299:SF1">
    <property type="entry name" value="STAGE 0 SPORULATION PROTEIN A HOMOLOG"/>
    <property type="match status" value="1"/>
</dbReference>
<name>A0A370G8A1_9BACI</name>
<keyword evidence="5" id="KW-1185">Reference proteome</keyword>
<feature type="modified residue" description="4-aspartylphosphate" evidence="1">
    <location>
        <position position="56"/>
    </location>
</feature>
<proteinExistence type="predicted"/>
<dbReference type="AlphaFoldDB" id="A0A370G8A1"/>
<dbReference type="SUPFAM" id="SSF52172">
    <property type="entry name" value="CheY-like"/>
    <property type="match status" value="1"/>
</dbReference>
<dbReference type="Pfam" id="PF04397">
    <property type="entry name" value="LytTR"/>
    <property type="match status" value="1"/>
</dbReference>
<comment type="caution">
    <text evidence="4">The sequence shown here is derived from an EMBL/GenBank/DDBJ whole genome shotgun (WGS) entry which is preliminary data.</text>
</comment>
<dbReference type="RefSeq" id="WP_114746589.1">
    <property type="nucleotide sequence ID" value="NZ_QQAY01000013.1"/>
</dbReference>
<evidence type="ECO:0000313" key="4">
    <source>
        <dbReference type="EMBL" id="RDI40018.1"/>
    </source>
</evidence>
<accession>A0A370G8A1</accession>
<dbReference type="CDD" id="cd17536">
    <property type="entry name" value="REC_YesN-like"/>
    <property type="match status" value="1"/>
</dbReference>
<dbReference type="PROSITE" id="PS50110">
    <property type="entry name" value="RESPONSE_REGULATORY"/>
    <property type="match status" value="1"/>
</dbReference>
<organism evidence="4 5">
    <name type="scientific">Falsibacillus pallidus</name>
    <dbReference type="NCBI Taxonomy" id="493781"/>
    <lineage>
        <taxon>Bacteria</taxon>
        <taxon>Bacillati</taxon>
        <taxon>Bacillota</taxon>
        <taxon>Bacilli</taxon>
        <taxon>Bacillales</taxon>
        <taxon>Bacillaceae</taxon>
        <taxon>Falsibacillus</taxon>
    </lineage>
</organism>
<protein>
    <submittedName>
        <fullName evidence="4">LytTR family two component transcriptional regulator</fullName>
    </submittedName>
</protein>
<dbReference type="PANTHER" id="PTHR37299">
    <property type="entry name" value="TRANSCRIPTIONAL REGULATOR-RELATED"/>
    <property type="match status" value="1"/>
</dbReference>
<dbReference type="SMART" id="SM00448">
    <property type="entry name" value="REC"/>
    <property type="match status" value="1"/>
</dbReference>
<evidence type="ECO:0000259" key="3">
    <source>
        <dbReference type="PROSITE" id="PS50930"/>
    </source>
</evidence>
<dbReference type="InterPro" id="IPR011006">
    <property type="entry name" value="CheY-like_superfamily"/>
</dbReference>
<keyword evidence="1" id="KW-0597">Phosphoprotein</keyword>
<evidence type="ECO:0000313" key="5">
    <source>
        <dbReference type="Proteomes" id="UP000255326"/>
    </source>
</evidence>
<sequence length="243" mass="28011">MELLKVVIADDDKSSRTLLTHFIQPMPHLELVGEAESSDELILKVVQLKPDILLADIDMPGVNGLEAVKTCKTIFPHLQVIFTTGYEEFAVEAFRISAVDYVVKPIEQNRLNEAIEKAGKNIHRLQTHPADIEEKKADMLSVKQQNEYFFLKMDDILFLEKEGRKTIIHTRKERIETTEPLHEMEEHLPSYFSKTHRSYIVNLSQVFMIEASGETFLAHFKDSEKKAYISKLKIHEIQGILNH</sequence>
<dbReference type="Gene3D" id="2.40.50.1020">
    <property type="entry name" value="LytTr DNA-binding domain"/>
    <property type="match status" value="1"/>
</dbReference>